<organism evidence="1 2">
    <name type="scientific">Paracoccus angustae</name>
    <dbReference type="NCBI Taxonomy" id="1671480"/>
    <lineage>
        <taxon>Bacteria</taxon>
        <taxon>Pseudomonadati</taxon>
        <taxon>Pseudomonadota</taxon>
        <taxon>Alphaproteobacteria</taxon>
        <taxon>Rhodobacterales</taxon>
        <taxon>Paracoccaceae</taxon>
        <taxon>Paracoccus</taxon>
    </lineage>
</organism>
<dbReference type="PANTHER" id="PTHR48100:SF1">
    <property type="entry name" value="HISTIDINE PHOSPHATASE FAMILY PROTEIN-RELATED"/>
    <property type="match status" value="1"/>
</dbReference>
<accession>A0ABV7U4T5</accession>
<dbReference type="InterPro" id="IPR050275">
    <property type="entry name" value="PGM_Phosphatase"/>
</dbReference>
<proteinExistence type="predicted"/>
<dbReference type="Pfam" id="PF00300">
    <property type="entry name" value="His_Phos_1"/>
    <property type="match status" value="1"/>
</dbReference>
<dbReference type="Gene3D" id="3.40.50.1240">
    <property type="entry name" value="Phosphoglycerate mutase-like"/>
    <property type="match status" value="1"/>
</dbReference>
<name>A0ABV7U4T5_9RHOB</name>
<sequence length="193" mass="20011">MTPITTPELVLVRHAPAQTDGRLCGRRDVAVRKGGLASVGGIAAALRFCTQVATSPALRCRQTAEALFPGRALHQDALLWEQDFGAHEGLSPADLPDLGQMTRAKLATLAPPGGESFADMVDRVSPALHDLARRAVAKGPVAVIAHAGTVRAALALALDDLGAALAFEVAPLSVTRLRCLPGGFSVICVNAVI</sequence>
<reference evidence="2" key="1">
    <citation type="journal article" date="2019" name="Int. J. Syst. Evol. Microbiol.">
        <title>The Global Catalogue of Microorganisms (GCM) 10K type strain sequencing project: providing services to taxonomists for standard genome sequencing and annotation.</title>
        <authorList>
            <consortium name="The Broad Institute Genomics Platform"/>
            <consortium name="The Broad Institute Genome Sequencing Center for Infectious Disease"/>
            <person name="Wu L."/>
            <person name="Ma J."/>
        </authorList>
    </citation>
    <scope>NUCLEOTIDE SEQUENCE [LARGE SCALE GENOMIC DNA]</scope>
    <source>
        <strain evidence="2">KCTC 42473</strain>
    </source>
</reference>
<dbReference type="Proteomes" id="UP001595539">
    <property type="component" value="Unassembled WGS sequence"/>
</dbReference>
<dbReference type="InterPro" id="IPR013078">
    <property type="entry name" value="His_Pase_superF_clade-1"/>
</dbReference>
<dbReference type="CDD" id="cd07067">
    <property type="entry name" value="HP_PGM_like"/>
    <property type="match status" value="1"/>
</dbReference>
<evidence type="ECO:0000313" key="2">
    <source>
        <dbReference type="Proteomes" id="UP001595539"/>
    </source>
</evidence>
<comment type="caution">
    <text evidence="1">The sequence shown here is derived from an EMBL/GenBank/DDBJ whole genome shotgun (WGS) entry which is preliminary data.</text>
</comment>
<dbReference type="SUPFAM" id="SSF53254">
    <property type="entry name" value="Phosphoglycerate mutase-like"/>
    <property type="match status" value="1"/>
</dbReference>
<gene>
    <name evidence="1" type="ORF">ACFOM8_11415</name>
</gene>
<protein>
    <submittedName>
        <fullName evidence="1">Histidine phosphatase family protein</fullName>
    </submittedName>
</protein>
<dbReference type="PANTHER" id="PTHR48100">
    <property type="entry name" value="BROAD-SPECIFICITY PHOSPHATASE YOR283W-RELATED"/>
    <property type="match status" value="1"/>
</dbReference>
<dbReference type="EMBL" id="JBHRXY010000008">
    <property type="protein sequence ID" value="MFC3630052.1"/>
    <property type="molecule type" value="Genomic_DNA"/>
</dbReference>
<dbReference type="InterPro" id="IPR029033">
    <property type="entry name" value="His_PPase_superfam"/>
</dbReference>
<dbReference type="RefSeq" id="WP_377761474.1">
    <property type="nucleotide sequence ID" value="NZ_JBHRXY010000008.1"/>
</dbReference>
<dbReference type="SMART" id="SM00855">
    <property type="entry name" value="PGAM"/>
    <property type="match status" value="1"/>
</dbReference>
<evidence type="ECO:0000313" key="1">
    <source>
        <dbReference type="EMBL" id="MFC3630052.1"/>
    </source>
</evidence>
<keyword evidence="2" id="KW-1185">Reference proteome</keyword>